<feature type="region of interest" description="Disordered" evidence="1">
    <location>
        <begin position="237"/>
        <end position="309"/>
    </location>
</feature>
<evidence type="ECO:0000313" key="3">
    <source>
        <dbReference type="Proteomes" id="UP001295684"/>
    </source>
</evidence>
<comment type="caution">
    <text evidence="2">The sequence shown here is derived from an EMBL/GenBank/DDBJ whole genome shotgun (WGS) entry which is preliminary data.</text>
</comment>
<reference evidence="2" key="1">
    <citation type="submission" date="2023-07" db="EMBL/GenBank/DDBJ databases">
        <authorList>
            <consortium name="AG Swart"/>
            <person name="Singh M."/>
            <person name="Singh A."/>
            <person name="Seah K."/>
            <person name="Emmerich C."/>
        </authorList>
    </citation>
    <scope>NUCLEOTIDE SEQUENCE</scope>
    <source>
        <strain evidence="2">DP1</strain>
    </source>
</reference>
<dbReference type="Proteomes" id="UP001295684">
    <property type="component" value="Unassembled WGS sequence"/>
</dbReference>
<evidence type="ECO:0000313" key="2">
    <source>
        <dbReference type="EMBL" id="CAI2365257.1"/>
    </source>
</evidence>
<sequence>MKLSQFLLSPKGLPQDRRCNTSRNAQMAELQSRLMLNSESAKKTNQNSRIPQFRSINNDKIYVKVEDYCVSNTTSFSSIDERQFQNVVEGFKHTQKWTKTKRAQCKSDCDTYHKPDTKPVTVKRSALGEIGIDSNRSNKKNPHPQLKEVRKQRIKNECSEYLQSTILSKLRDTRRQIMNAKIEMRKESSSIISTRSAKENMRPVSNRCKTSCNTRSVEKEYCKAIRNIKNSTLSMVNNVTHRSRSANSVARAKSKTNKNHKKRGTKLNSLARKVSQTSESRSKSKVTSSAQSNVPLKSCRSKSSLSRYNRSVNKTIKRFSKKFSQVEMRANSKESDQRKSRWMT</sequence>
<feature type="compositionally biased region" description="Low complexity" evidence="1">
    <location>
        <begin position="285"/>
        <end position="307"/>
    </location>
</feature>
<evidence type="ECO:0000256" key="1">
    <source>
        <dbReference type="SAM" id="MobiDB-lite"/>
    </source>
</evidence>
<feature type="region of interest" description="Disordered" evidence="1">
    <location>
        <begin position="325"/>
        <end position="344"/>
    </location>
</feature>
<proteinExistence type="predicted"/>
<feature type="compositionally biased region" description="Basic and acidic residues" evidence="1">
    <location>
        <begin position="330"/>
        <end position="344"/>
    </location>
</feature>
<name>A0AAD1UDK4_EUPCR</name>
<accession>A0AAD1UDK4</accession>
<organism evidence="2 3">
    <name type="scientific">Euplotes crassus</name>
    <dbReference type="NCBI Taxonomy" id="5936"/>
    <lineage>
        <taxon>Eukaryota</taxon>
        <taxon>Sar</taxon>
        <taxon>Alveolata</taxon>
        <taxon>Ciliophora</taxon>
        <taxon>Intramacronucleata</taxon>
        <taxon>Spirotrichea</taxon>
        <taxon>Hypotrichia</taxon>
        <taxon>Euplotida</taxon>
        <taxon>Euplotidae</taxon>
        <taxon>Moneuplotes</taxon>
    </lineage>
</organism>
<dbReference type="EMBL" id="CAMPGE010006415">
    <property type="protein sequence ID" value="CAI2365257.1"/>
    <property type="molecule type" value="Genomic_DNA"/>
</dbReference>
<feature type="compositionally biased region" description="Basic residues" evidence="1">
    <location>
        <begin position="252"/>
        <end position="265"/>
    </location>
</feature>
<feature type="region of interest" description="Disordered" evidence="1">
    <location>
        <begin position="129"/>
        <end position="149"/>
    </location>
</feature>
<dbReference type="AlphaFoldDB" id="A0AAD1UDK4"/>
<keyword evidence="3" id="KW-1185">Reference proteome</keyword>
<gene>
    <name evidence="2" type="ORF">ECRASSUSDP1_LOCUS6608</name>
</gene>
<feature type="compositionally biased region" description="Polar residues" evidence="1">
    <location>
        <begin position="237"/>
        <end position="248"/>
    </location>
</feature>
<protein>
    <submittedName>
        <fullName evidence="2">Uncharacterized protein</fullName>
    </submittedName>
</protein>